<dbReference type="InterPro" id="IPR020588">
    <property type="entry name" value="RecA_ATP-bd"/>
</dbReference>
<dbReference type="OrthoDB" id="5957327at2759"/>
<dbReference type="Gene3D" id="3.40.50.300">
    <property type="entry name" value="P-loop containing nucleotide triphosphate hydrolases"/>
    <property type="match status" value="1"/>
</dbReference>
<dbReference type="GO" id="GO:0006281">
    <property type="term" value="P:DNA repair"/>
    <property type="evidence" value="ECO:0007669"/>
    <property type="project" value="InterPro"/>
</dbReference>
<evidence type="ECO:0000256" key="5">
    <source>
        <dbReference type="RuleBase" id="RU003422"/>
    </source>
</evidence>
<protein>
    <submittedName>
        <fullName evidence="9">1354_t:CDS:1</fullName>
    </submittedName>
</protein>
<organism evidence="9 10">
    <name type="scientific">Paraglomus brasilianum</name>
    <dbReference type="NCBI Taxonomy" id="144538"/>
    <lineage>
        <taxon>Eukaryota</taxon>
        <taxon>Fungi</taxon>
        <taxon>Fungi incertae sedis</taxon>
        <taxon>Mucoromycota</taxon>
        <taxon>Glomeromycotina</taxon>
        <taxon>Glomeromycetes</taxon>
        <taxon>Paraglomerales</taxon>
        <taxon>Paraglomeraceae</taxon>
        <taxon>Paraglomus</taxon>
    </lineage>
</organism>
<keyword evidence="10" id="KW-1185">Reference proteome</keyword>
<dbReference type="InterPro" id="IPR013765">
    <property type="entry name" value="DNA_recomb/repair_RecA"/>
</dbReference>
<evidence type="ECO:0000256" key="3">
    <source>
        <dbReference type="ARBA" id="ARBA00022840"/>
    </source>
</evidence>
<dbReference type="GO" id="GO:0140664">
    <property type="term" value="F:ATP-dependent DNA damage sensor activity"/>
    <property type="evidence" value="ECO:0007669"/>
    <property type="project" value="InterPro"/>
</dbReference>
<evidence type="ECO:0000259" key="7">
    <source>
        <dbReference type="PROSITE" id="PS50162"/>
    </source>
</evidence>
<dbReference type="AlphaFoldDB" id="A0A9N9BB54"/>
<feature type="domain" description="RecA family profile 2" evidence="8">
    <location>
        <begin position="190"/>
        <end position="263"/>
    </location>
</feature>
<dbReference type="InterPro" id="IPR049428">
    <property type="entry name" value="RecA-like_N"/>
</dbReference>
<dbReference type="EMBL" id="CAJVPI010000655">
    <property type="protein sequence ID" value="CAG8560005.1"/>
    <property type="molecule type" value="Genomic_DNA"/>
</dbReference>
<evidence type="ECO:0000313" key="9">
    <source>
        <dbReference type="EMBL" id="CAG8560005.1"/>
    </source>
</evidence>
<evidence type="ECO:0000256" key="4">
    <source>
        <dbReference type="ARBA" id="ARBA00023172"/>
    </source>
</evidence>
<comment type="similarity">
    <text evidence="1 5">Belongs to the RecA family.</text>
</comment>
<evidence type="ECO:0000256" key="2">
    <source>
        <dbReference type="ARBA" id="ARBA00022741"/>
    </source>
</evidence>
<evidence type="ECO:0000256" key="6">
    <source>
        <dbReference type="RuleBase" id="RU004527"/>
    </source>
</evidence>
<keyword evidence="2 5" id="KW-0547">Nucleotide-binding</keyword>
<reference evidence="9" key="1">
    <citation type="submission" date="2021-06" db="EMBL/GenBank/DDBJ databases">
        <authorList>
            <person name="Kallberg Y."/>
            <person name="Tangrot J."/>
            <person name="Rosling A."/>
        </authorList>
    </citation>
    <scope>NUCLEOTIDE SEQUENCE</scope>
    <source>
        <strain evidence="9">BR232B</strain>
    </source>
</reference>
<proteinExistence type="inferred from homology"/>
<dbReference type="Proteomes" id="UP000789739">
    <property type="component" value="Unassembled WGS sequence"/>
</dbReference>
<dbReference type="PROSITE" id="PS50162">
    <property type="entry name" value="RECA_2"/>
    <property type="match status" value="1"/>
</dbReference>
<dbReference type="SMART" id="SM00382">
    <property type="entry name" value="AAA"/>
    <property type="match status" value="1"/>
</dbReference>
<feature type="domain" description="RecA family profile 1" evidence="7">
    <location>
        <begin position="45"/>
        <end position="183"/>
    </location>
</feature>
<keyword evidence="3 5" id="KW-0067">ATP-binding</keyword>
<name>A0A9N9BB54_9GLOM</name>
<evidence type="ECO:0000313" key="10">
    <source>
        <dbReference type="Proteomes" id="UP000789739"/>
    </source>
</evidence>
<dbReference type="PANTHER" id="PTHR45900:SF1">
    <property type="entry name" value="MITOCHONDRIAL DNA REPAIR PROTEIN RECA HOMOLOG-RELATED"/>
    <property type="match status" value="1"/>
</dbReference>
<dbReference type="GO" id="GO:0061982">
    <property type="term" value="P:meiosis I cell cycle process"/>
    <property type="evidence" value="ECO:0007669"/>
    <property type="project" value="UniProtKB-ARBA"/>
</dbReference>
<dbReference type="PRINTS" id="PR00142">
    <property type="entry name" value="RECA"/>
</dbReference>
<accession>A0A9N9BB54</accession>
<keyword evidence="6" id="KW-0238">DNA-binding</keyword>
<dbReference type="InterPro" id="IPR003593">
    <property type="entry name" value="AAA+_ATPase"/>
</dbReference>
<dbReference type="InterPro" id="IPR020587">
    <property type="entry name" value="RecA_monomer-monomer_interface"/>
</dbReference>
<gene>
    <name evidence="9" type="ORF">PBRASI_LOCUS5540</name>
</gene>
<dbReference type="Pfam" id="PF00154">
    <property type="entry name" value="RecA_N"/>
    <property type="match status" value="1"/>
</dbReference>
<evidence type="ECO:0000256" key="1">
    <source>
        <dbReference type="ARBA" id="ARBA00009391"/>
    </source>
</evidence>
<keyword evidence="4 6" id="KW-0233">DNA recombination</keyword>
<dbReference type="SUPFAM" id="SSF52540">
    <property type="entry name" value="P-loop containing nucleoside triphosphate hydrolases"/>
    <property type="match status" value="1"/>
</dbReference>
<sequence>MSQKKESLGEKDPSVFPEIKKIIENITKEYGEGTITTLGKSKLKEQKILSTGSLLLDQAIGTGGYVCGKIVEIFGLESSGKSTLALHANGLNIKYVQNIGVDKENLMILYPNSAVKTFEMIRDLIREGVDLIVVDSVSNLSPQVDDLEKYKIGSHALLMSHGLRILKNELTNKDTIIIFINQIRNKISTGFYGGNPETTTGGMALRFDSDLRIKLKRTSKIEKNDKLIGIEVEALIKKSKIGEPEKTANLEIIFSRGIQKEREIIDLATELNIIQKSGT</sequence>
<dbReference type="PANTHER" id="PTHR45900">
    <property type="entry name" value="RECA"/>
    <property type="match status" value="1"/>
</dbReference>
<dbReference type="InterPro" id="IPR027417">
    <property type="entry name" value="P-loop_NTPase"/>
</dbReference>
<dbReference type="GO" id="GO:0005524">
    <property type="term" value="F:ATP binding"/>
    <property type="evidence" value="ECO:0007669"/>
    <property type="project" value="UniProtKB-KW"/>
</dbReference>
<evidence type="ECO:0000259" key="8">
    <source>
        <dbReference type="PROSITE" id="PS50163"/>
    </source>
</evidence>
<dbReference type="PROSITE" id="PS50163">
    <property type="entry name" value="RECA_3"/>
    <property type="match status" value="1"/>
</dbReference>
<keyword evidence="6" id="KW-0227">DNA damage</keyword>
<dbReference type="GO" id="GO:0006310">
    <property type="term" value="P:DNA recombination"/>
    <property type="evidence" value="ECO:0007669"/>
    <property type="project" value="UniProtKB-KW"/>
</dbReference>
<dbReference type="GO" id="GO:0005829">
    <property type="term" value="C:cytosol"/>
    <property type="evidence" value="ECO:0007669"/>
    <property type="project" value="TreeGrafter"/>
</dbReference>
<comment type="caution">
    <text evidence="9">The sequence shown here is derived from an EMBL/GenBank/DDBJ whole genome shotgun (WGS) entry which is preliminary data.</text>
</comment>
<dbReference type="GO" id="GO:0003697">
    <property type="term" value="F:single-stranded DNA binding"/>
    <property type="evidence" value="ECO:0007669"/>
    <property type="project" value="InterPro"/>
</dbReference>